<protein>
    <submittedName>
        <fullName evidence="1">Uncharacterized protein</fullName>
    </submittedName>
</protein>
<reference evidence="1 2" key="1">
    <citation type="submission" date="2020-06" db="EMBL/GenBank/DDBJ databases">
        <title>Draft genome of Uliginosibacterium sp. IMCC34675.</title>
        <authorList>
            <person name="Song J."/>
        </authorList>
    </citation>
    <scope>NUCLEOTIDE SEQUENCE [LARGE SCALE GENOMIC DNA]</scope>
    <source>
        <strain evidence="1 2">IMCC34675</strain>
    </source>
</reference>
<comment type="caution">
    <text evidence="1">The sequence shown here is derived from an EMBL/GenBank/DDBJ whole genome shotgun (WGS) entry which is preliminary data.</text>
</comment>
<evidence type="ECO:0000313" key="1">
    <source>
        <dbReference type="EMBL" id="NSL54409.1"/>
    </source>
</evidence>
<gene>
    <name evidence="1" type="ORF">HJ583_005190</name>
</gene>
<dbReference type="RefSeq" id="WP_170020917.1">
    <property type="nucleotide sequence ID" value="NZ_JABCSC020000001.1"/>
</dbReference>
<dbReference type="Proteomes" id="UP000778523">
    <property type="component" value="Unassembled WGS sequence"/>
</dbReference>
<evidence type="ECO:0000313" key="2">
    <source>
        <dbReference type="Proteomes" id="UP000778523"/>
    </source>
</evidence>
<sequence>MFSILLKLHQLQLMDRKRTQANVPQNFLIHTSVSLIGASAIPKTGVLRSGVTQIGSCMYVPVLAAHSKGATPPVKTTAQ</sequence>
<accession>A0ABX2ICZ0</accession>
<organism evidence="1 2">
    <name type="scientific">Uliginosibacterium aquaticum</name>
    <dbReference type="NCBI Taxonomy" id="2731212"/>
    <lineage>
        <taxon>Bacteria</taxon>
        <taxon>Pseudomonadati</taxon>
        <taxon>Pseudomonadota</taxon>
        <taxon>Betaproteobacteria</taxon>
        <taxon>Rhodocyclales</taxon>
        <taxon>Zoogloeaceae</taxon>
        <taxon>Uliginosibacterium</taxon>
    </lineage>
</organism>
<name>A0ABX2ICZ0_9RHOO</name>
<proteinExistence type="predicted"/>
<dbReference type="EMBL" id="JABCSC020000001">
    <property type="protein sequence ID" value="NSL54409.1"/>
    <property type="molecule type" value="Genomic_DNA"/>
</dbReference>
<keyword evidence="2" id="KW-1185">Reference proteome</keyword>